<proteinExistence type="predicted"/>
<evidence type="ECO:0000259" key="6">
    <source>
        <dbReference type="Pfam" id="PF13664"/>
    </source>
</evidence>
<evidence type="ECO:0000256" key="3">
    <source>
        <dbReference type="ARBA" id="ARBA00022989"/>
    </source>
</evidence>
<keyword evidence="8" id="KW-1185">Reference proteome</keyword>
<evidence type="ECO:0000256" key="2">
    <source>
        <dbReference type="ARBA" id="ARBA00022692"/>
    </source>
</evidence>
<keyword evidence="2 5" id="KW-0812">Transmembrane</keyword>
<evidence type="ECO:0000256" key="4">
    <source>
        <dbReference type="ARBA" id="ARBA00023136"/>
    </source>
</evidence>
<dbReference type="OrthoDB" id="5797290at2"/>
<feature type="transmembrane region" description="Helical" evidence="5">
    <location>
        <begin position="44"/>
        <end position="64"/>
    </location>
</feature>
<name>A0A4Y9SI65_9BURK</name>
<keyword evidence="3 5" id="KW-1133">Transmembrane helix</keyword>
<accession>A0A4Y9SI65</accession>
<comment type="subcellular location">
    <subcellularLocation>
        <location evidence="1">Membrane</location>
    </subcellularLocation>
</comment>
<evidence type="ECO:0000256" key="1">
    <source>
        <dbReference type="ARBA" id="ARBA00004370"/>
    </source>
</evidence>
<feature type="transmembrane region" description="Helical" evidence="5">
    <location>
        <begin position="71"/>
        <end position="89"/>
    </location>
</feature>
<dbReference type="Proteomes" id="UP000298438">
    <property type="component" value="Unassembled WGS sequence"/>
</dbReference>
<feature type="transmembrane region" description="Helical" evidence="5">
    <location>
        <begin position="117"/>
        <end position="137"/>
    </location>
</feature>
<reference evidence="7 8" key="1">
    <citation type="submission" date="2019-03" db="EMBL/GenBank/DDBJ databases">
        <title>Draft Genome Sequence of Massilia arenosa sp. nov., a Novel Massilia Species Isolated from a Sandy-loam Maize Soil.</title>
        <authorList>
            <person name="Raths R."/>
            <person name="Peta V."/>
            <person name="Bucking H."/>
        </authorList>
    </citation>
    <scope>NUCLEOTIDE SEQUENCE [LARGE SCALE GENOMIC DNA]</scope>
    <source>
        <strain evidence="7 8">MC02</strain>
    </source>
</reference>
<gene>
    <name evidence="7" type="ORF">E4L96_08820</name>
</gene>
<organism evidence="7 8">
    <name type="scientific">Zemynaea arenosa</name>
    <dbReference type="NCBI Taxonomy" id="2561931"/>
    <lineage>
        <taxon>Bacteria</taxon>
        <taxon>Pseudomonadati</taxon>
        <taxon>Pseudomonadota</taxon>
        <taxon>Betaproteobacteria</taxon>
        <taxon>Burkholderiales</taxon>
        <taxon>Oxalobacteraceae</taxon>
        <taxon>Telluria group</taxon>
        <taxon>Zemynaea</taxon>
    </lineage>
</organism>
<feature type="transmembrane region" description="Helical" evidence="5">
    <location>
        <begin position="12"/>
        <end position="32"/>
    </location>
</feature>
<dbReference type="EMBL" id="SPVF01000117">
    <property type="protein sequence ID" value="TFW21583.1"/>
    <property type="molecule type" value="Genomic_DNA"/>
</dbReference>
<evidence type="ECO:0000313" key="7">
    <source>
        <dbReference type="EMBL" id="TFW21583.1"/>
    </source>
</evidence>
<dbReference type="Pfam" id="PF13664">
    <property type="entry name" value="DUF4149"/>
    <property type="match status" value="1"/>
</dbReference>
<dbReference type="InterPro" id="IPR025423">
    <property type="entry name" value="TMEM205-like"/>
</dbReference>
<dbReference type="AlphaFoldDB" id="A0A4Y9SI65"/>
<comment type="caution">
    <text evidence="7">The sequence shown here is derived from an EMBL/GenBank/DDBJ whole genome shotgun (WGS) entry which is preliminary data.</text>
</comment>
<evidence type="ECO:0000256" key="5">
    <source>
        <dbReference type="SAM" id="Phobius"/>
    </source>
</evidence>
<feature type="domain" description="TMEM205-like" evidence="6">
    <location>
        <begin position="11"/>
        <end position="101"/>
    </location>
</feature>
<protein>
    <submittedName>
        <fullName evidence="7">DUF4149 domain-containing protein</fullName>
    </submittedName>
</protein>
<sequence>MSAPVIQRLHLFAATLWAGALWGGALIAWQFFATLDRATAGRGVTSLFATEAYIAIGCAALLLIAQPSKAVRGIVLGMLACALTQRFGLVPLMEELKAQMAANGGVLTAGLKTEFGLLHLGSTVFYGIECVLAWLLVKRTR</sequence>
<evidence type="ECO:0000313" key="8">
    <source>
        <dbReference type="Proteomes" id="UP000298438"/>
    </source>
</evidence>
<dbReference type="GO" id="GO:0016020">
    <property type="term" value="C:membrane"/>
    <property type="evidence" value="ECO:0007669"/>
    <property type="project" value="UniProtKB-SubCell"/>
</dbReference>
<keyword evidence="4 5" id="KW-0472">Membrane</keyword>